<feature type="compositionally biased region" description="Polar residues" evidence="3">
    <location>
        <begin position="1"/>
        <end position="12"/>
    </location>
</feature>
<evidence type="ECO:0000259" key="4">
    <source>
        <dbReference type="Pfam" id="PF03061"/>
    </source>
</evidence>
<gene>
    <name evidence="5" type="ORF">ACFP3V_30230</name>
</gene>
<evidence type="ECO:0000313" key="5">
    <source>
        <dbReference type="EMBL" id="MFC5911471.1"/>
    </source>
</evidence>
<keyword evidence="2 5" id="KW-0378">Hydrolase</keyword>
<dbReference type="Gene3D" id="3.10.129.10">
    <property type="entry name" value="Hotdog Thioesterase"/>
    <property type="match status" value="1"/>
</dbReference>
<keyword evidence="6" id="KW-1185">Reference proteome</keyword>
<dbReference type="EMBL" id="JBHSQJ010000169">
    <property type="protein sequence ID" value="MFC5911471.1"/>
    <property type="molecule type" value="Genomic_DNA"/>
</dbReference>
<dbReference type="EC" id="3.1.2.-" evidence="5"/>
<dbReference type="InterPro" id="IPR029069">
    <property type="entry name" value="HotDog_dom_sf"/>
</dbReference>
<dbReference type="InterPro" id="IPR003736">
    <property type="entry name" value="PAAI_dom"/>
</dbReference>
<comment type="similarity">
    <text evidence="1">Belongs to the thioesterase PaaI family.</text>
</comment>
<protein>
    <submittedName>
        <fullName evidence="5">PaaI family thioesterase</fullName>
        <ecNumber evidence="5">3.1.2.-</ecNumber>
    </submittedName>
</protein>
<accession>A0ABW1GC86</accession>
<dbReference type="Pfam" id="PF03061">
    <property type="entry name" value="4HBT"/>
    <property type="match status" value="1"/>
</dbReference>
<reference evidence="6" key="1">
    <citation type="journal article" date="2019" name="Int. J. Syst. Evol. Microbiol.">
        <title>The Global Catalogue of Microorganisms (GCM) 10K type strain sequencing project: providing services to taxonomists for standard genome sequencing and annotation.</title>
        <authorList>
            <consortium name="The Broad Institute Genomics Platform"/>
            <consortium name="The Broad Institute Genome Sequencing Center for Infectious Disease"/>
            <person name="Wu L."/>
            <person name="Ma J."/>
        </authorList>
    </citation>
    <scope>NUCLEOTIDE SEQUENCE [LARGE SCALE GENOMIC DNA]</scope>
    <source>
        <strain evidence="6">JCM 4816</strain>
    </source>
</reference>
<dbReference type="GO" id="GO:0016787">
    <property type="term" value="F:hydrolase activity"/>
    <property type="evidence" value="ECO:0007669"/>
    <property type="project" value="UniProtKB-KW"/>
</dbReference>
<dbReference type="PANTHER" id="PTHR21660">
    <property type="entry name" value="THIOESTERASE SUPERFAMILY MEMBER-RELATED"/>
    <property type="match status" value="1"/>
</dbReference>
<evidence type="ECO:0000256" key="2">
    <source>
        <dbReference type="ARBA" id="ARBA00022801"/>
    </source>
</evidence>
<dbReference type="PANTHER" id="PTHR21660:SF1">
    <property type="entry name" value="ACYL-COENZYME A THIOESTERASE 13"/>
    <property type="match status" value="1"/>
</dbReference>
<organism evidence="5 6">
    <name type="scientific">Streptacidiphilus monticola</name>
    <dbReference type="NCBI Taxonomy" id="2161674"/>
    <lineage>
        <taxon>Bacteria</taxon>
        <taxon>Bacillati</taxon>
        <taxon>Actinomycetota</taxon>
        <taxon>Actinomycetes</taxon>
        <taxon>Kitasatosporales</taxon>
        <taxon>Streptomycetaceae</taxon>
        <taxon>Streptacidiphilus</taxon>
    </lineage>
</organism>
<comment type="caution">
    <text evidence="5">The sequence shown here is derived from an EMBL/GenBank/DDBJ whole genome shotgun (WGS) entry which is preliminary data.</text>
</comment>
<evidence type="ECO:0000256" key="3">
    <source>
        <dbReference type="SAM" id="MobiDB-lite"/>
    </source>
</evidence>
<dbReference type="InterPro" id="IPR006683">
    <property type="entry name" value="Thioestr_dom"/>
</dbReference>
<sequence length="189" mass="19978">MDGSQTPTETPTQAEAQGRVRARAQARTRTYSWEDPRVSAAAVGEESGLEFLQRMVAGELPTPPIAATLQFTLESVEFGRAVFTLEPGEEHYNPIGSVHGGVYATLLDSAAGCAVQSVLPPATGYTSLDLNVKFLRPITVDTGKVRAVGTVLNHGRRTALAQAELVDSEGKLIAHAVSSCMIFPAAGRA</sequence>
<feature type="domain" description="Thioesterase" evidence="4">
    <location>
        <begin position="96"/>
        <end position="173"/>
    </location>
</feature>
<feature type="region of interest" description="Disordered" evidence="3">
    <location>
        <begin position="1"/>
        <end position="28"/>
    </location>
</feature>
<evidence type="ECO:0000313" key="6">
    <source>
        <dbReference type="Proteomes" id="UP001596174"/>
    </source>
</evidence>
<name>A0ABW1GC86_9ACTN</name>
<dbReference type="NCBIfam" id="TIGR00369">
    <property type="entry name" value="unchar_dom_1"/>
    <property type="match status" value="1"/>
</dbReference>
<evidence type="ECO:0000256" key="1">
    <source>
        <dbReference type="ARBA" id="ARBA00008324"/>
    </source>
</evidence>
<proteinExistence type="inferred from homology"/>
<dbReference type="RefSeq" id="WP_380590489.1">
    <property type="nucleotide sequence ID" value="NZ_JBHSQJ010000169.1"/>
</dbReference>
<dbReference type="CDD" id="cd03443">
    <property type="entry name" value="PaaI_thioesterase"/>
    <property type="match status" value="1"/>
</dbReference>
<dbReference type="SUPFAM" id="SSF54637">
    <property type="entry name" value="Thioesterase/thiol ester dehydrase-isomerase"/>
    <property type="match status" value="1"/>
</dbReference>
<dbReference type="InterPro" id="IPR039298">
    <property type="entry name" value="ACOT13"/>
</dbReference>
<dbReference type="Proteomes" id="UP001596174">
    <property type="component" value="Unassembled WGS sequence"/>
</dbReference>